<dbReference type="Gene3D" id="1.20.120.160">
    <property type="entry name" value="HPT domain"/>
    <property type="match status" value="1"/>
</dbReference>
<dbReference type="PROSITE" id="PS50894">
    <property type="entry name" value="HPT"/>
    <property type="match status" value="1"/>
</dbReference>
<accession>A0A0W0XS40</accession>
<dbReference type="CDD" id="cd00088">
    <property type="entry name" value="HPT"/>
    <property type="match status" value="1"/>
</dbReference>
<dbReference type="GO" id="GO:0000160">
    <property type="term" value="P:phosphorelay signal transduction system"/>
    <property type="evidence" value="ECO:0007669"/>
    <property type="project" value="UniProtKB-KW"/>
</dbReference>
<feature type="modified residue" description="Phosphohistidine" evidence="2">
    <location>
        <position position="68"/>
    </location>
</feature>
<sequence>MPEEEAHLFQLNEFPLLDVEEGLKTTGTQSQLADMLAFMVKDSLPQDFSLMQKAHDEGNWEKTQQLAHKIKGGAVYVGATRIKIACQYLERYWKAGQSDLLEPLYQQAITVIKDSTEAINDWIKQTNGS</sequence>
<dbReference type="EMBL" id="LNYS01000020">
    <property type="protein sequence ID" value="KTD47429.1"/>
    <property type="molecule type" value="Genomic_DNA"/>
</dbReference>
<dbReference type="InterPro" id="IPR036641">
    <property type="entry name" value="HPT_dom_sf"/>
</dbReference>
<comment type="caution">
    <text evidence="4">The sequence shown here is derived from an EMBL/GenBank/DDBJ whole genome shotgun (WGS) entry which is preliminary data.</text>
</comment>
<evidence type="ECO:0000256" key="2">
    <source>
        <dbReference type="PROSITE-ProRule" id="PRU00110"/>
    </source>
</evidence>
<keyword evidence="5" id="KW-1185">Reference proteome</keyword>
<evidence type="ECO:0000259" key="3">
    <source>
        <dbReference type="PROSITE" id="PS50894"/>
    </source>
</evidence>
<dbReference type="EC" id="2.7.13.3" evidence="4"/>
<reference evidence="4 5" key="1">
    <citation type="submission" date="2015-11" db="EMBL/GenBank/DDBJ databases">
        <title>Genomic analysis of 38 Legionella species identifies large and diverse effector repertoires.</title>
        <authorList>
            <person name="Burstein D."/>
            <person name="Amaro F."/>
            <person name="Zusman T."/>
            <person name="Lifshitz Z."/>
            <person name="Cohen O."/>
            <person name="Gilbert J.A."/>
            <person name="Pupko T."/>
            <person name="Shuman H.A."/>
            <person name="Segal G."/>
        </authorList>
    </citation>
    <scope>NUCLEOTIDE SEQUENCE [LARGE SCALE GENOMIC DNA]</scope>
    <source>
        <strain evidence="4 5">CDC#1442-AUS-E</strain>
    </source>
</reference>
<keyword evidence="4" id="KW-0418">Kinase</keyword>
<dbReference type="SMART" id="SM00073">
    <property type="entry name" value="HPT"/>
    <property type="match status" value="1"/>
</dbReference>
<dbReference type="PATRIC" id="fig|45073.5.peg.2486"/>
<keyword evidence="4" id="KW-0808">Transferase</keyword>
<evidence type="ECO:0000313" key="4">
    <source>
        <dbReference type="EMBL" id="KTD47429.1"/>
    </source>
</evidence>
<dbReference type="GO" id="GO:0004673">
    <property type="term" value="F:protein histidine kinase activity"/>
    <property type="evidence" value="ECO:0007669"/>
    <property type="project" value="UniProtKB-EC"/>
</dbReference>
<feature type="domain" description="HPt" evidence="3">
    <location>
        <begin position="29"/>
        <end position="122"/>
    </location>
</feature>
<dbReference type="Pfam" id="PF01627">
    <property type="entry name" value="Hpt"/>
    <property type="match status" value="1"/>
</dbReference>
<organism evidence="4 5">
    <name type="scientific">Legionella quinlivanii</name>
    <dbReference type="NCBI Taxonomy" id="45073"/>
    <lineage>
        <taxon>Bacteria</taxon>
        <taxon>Pseudomonadati</taxon>
        <taxon>Pseudomonadota</taxon>
        <taxon>Gammaproteobacteria</taxon>
        <taxon>Legionellales</taxon>
        <taxon>Legionellaceae</taxon>
        <taxon>Legionella</taxon>
    </lineage>
</organism>
<keyword evidence="2" id="KW-0597">Phosphoprotein</keyword>
<dbReference type="InterPro" id="IPR008207">
    <property type="entry name" value="Sig_transdc_His_kin_Hpt_dom"/>
</dbReference>
<gene>
    <name evidence="4" type="ORF">Lqui_2355</name>
</gene>
<evidence type="ECO:0000313" key="5">
    <source>
        <dbReference type="Proteomes" id="UP000054618"/>
    </source>
</evidence>
<dbReference type="SUPFAM" id="SSF47226">
    <property type="entry name" value="Histidine-containing phosphotransfer domain, HPT domain"/>
    <property type="match status" value="1"/>
</dbReference>
<proteinExistence type="predicted"/>
<dbReference type="STRING" id="45073.Lqui_2355"/>
<dbReference type="Proteomes" id="UP000054618">
    <property type="component" value="Unassembled WGS sequence"/>
</dbReference>
<name>A0A0W0XS40_9GAMM</name>
<protein>
    <submittedName>
        <fullName evidence="4">Sensory histidine-kinase / response regulator</fullName>
        <ecNumber evidence="4">2.7.13.3</ecNumber>
    </submittedName>
</protein>
<dbReference type="AlphaFoldDB" id="A0A0W0XS40"/>
<evidence type="ECO:0000256" key="1">
    <source>
        <dbReference type="ARBA" id="ARBA00023012"/>
    </source>
</evidence>
<keyword evidence="1" id="KW-0902">Two-component regulatory system</keyword>